<dbReference type="PROSITE" id="PS00031">
    <property type="entry name" value="NUCLEAR_REC_DBD_1"/>
    <property type="match status" value="1"/>
</dbReference>
<dbReference type="InterPro" id="IPR001628">
    <property type="entry name" value="Znf_hrmn_rcpt"/>
</dbReference>
<keyword evidence="4" id="KW-0862">Zinc</keyword>
<keyword evidence="9" id="KW-0539">Nucleus</keyword>
<evidence type="ECO:0000256" key="1">
    <source>
        <dbReference type="ARBA" id="ARBA00004123"/>
    </source>
</evidence>
<keyword evidence="6" id="KW-0238">DNA-binding</keyword>
<keyword evidence="8" id="KW-0675">Receptor</keyword>
<dbReference type="GO" id="GO:0005634">
    <property type="term" value="C:nucleus"/>
    <property type="evidence" value="ECO:0007669"/>
    <property type="project" value="UniProtKB-SubCell"/>
</dbReference>
<keyword evidence="5" id="KW-0805">Transcription regulation</keyword>
<dbReference type="GO" id="GO:0008270">
    <property type="term" value="F:zinc ion binding"/>
    <property type="evidence" value="ECO:0007669"/>
    <property type="project" value="UniProtKB-KW"/>
</dbReference>
<dbReference type="PANTHER" id="PTHR24083">
    <property type="entry name" value="NUCLEAR HORMONE RECEPTOR"/>
    <property type="match status" value="1"/>
</dbReference>
<evidence type="ECO:0000256" key="6">
    <source>
        <dbReference type="ARBA" id="ARBA00023125"/>
    </source>
</evidence>
<dbReference type="Proteomes" id="UP000075881">
    <property type="component" value="Unassembled WGS sequence"/>
</dbReference>
<sequence>MAFFAGFGKGSIADFYDKLEKEESGRGFGLDDGTHGGLSRIENGMSGKGEHRGSPISCYSPQNRLLPWPPQHVNESSSSSARKAQNLGLICVVCGDTSSGKHYGILACNGCSGFFKRSVRRKLIYRNQYDNLAMTLFRIHINWNDILHHRQLDATLWL</sequence>
<dbReference type="STRING" id="43041.A0A182KGQ0"/>
<evidence type="ECO:0000256" key="9">
    <source>
        <dbReference type="ARBA" id="ARBA00023242"/>
    </source>
</evidence>
<proteinExistence type="predicted"/>
<reference evidence="12" key="1">
    <citation type="submission" date="2013-03" db="EMBL/GenBank/DDBJ databases">
        <title>The Genome Sequence of Anopheles christyi ACHKN1017.</title>
        <authorList>
            <consortium name="The Broad Institute Genomics Platform"/>
            <person name="Neafsey D.E."/>
            <person name="Besansky N."/>
            <person name="Walker B."/>
            <person name="Young S.K."/>
            <person name="Zeng Q."/>
            <person name="Gargeya S."/>
            <person name="Fitzgerald M."/>
            <person name="Haas B."/>
            <person name="Abouelleil A."/>
            <person name="Allen A.W."/>
            <person name="Alvarado L."/>
            <person name="Arachchi H.M."/>
            <person name="Berlin A.M."/>
            <person name="Chapman S.B."/>
            <person name="Gainer-Dewar J."/>
            <person name="Goldberg J."/>
            <person name="Griggs A."/>
            <person name="Gujja S."/>
            <person name="Hansen M."/>
            <person name="Howarth C."/>
            <person name="Imamovic A."/>
            <person name="Ireland A."/>
            <person name="Larimer J."/>
            <person name="McCowan C."/>
            <person name="Murphy C."/>
            <person name="Pearson M."/>
            <person name="Poon T.W."/>
            <person name="Priest M."/>
            <person name="Roberts A."/>
            <person name="Saif S."/>
            <person name="Shea T."/>
            <person name="Sisk P."/>
            <person name="Sykes S."/>
            <person name="Wortman J."/>
            <person name="Nusbaum C."/>
            <person name="Birren B."/>
        </authorList>
    </citation>
    <scope>NUCLEOTIDE SEQUENCE [LARGE SCALE GENOMIC DNA]</scope>
    <source>
        <strain evidence="12">ACHKN1017</strain>
    </source>
</reference>
<dbReference type="SMART" id="SM00399">
    <property type="entry name" value="ZnF_C4"/>
    <property type="match status" value="1"/>
</dbReference>
<dbReference type="AlphaFoldDB" id="A0A182KGQ0"/>
<evidence type="ECO:0000256" key="4">
    <source>
        <dbReference type="ARBA" id="ARBA00022833"/>
    </source>
</evidence>
<name>A0A182KGQ0_9DIPT</name>
<accession>A0A182KGQ0</accession>
<reference evidence="11" key="2">
    <citation type="submission" date="2020-05" db="UniProtKB">
        <authorList>
            <consortium name="EnsemblMetazoa"/>
        </authorList>
    </citation>
    <scope>IDENTIFICATION</scope>
    <source>
        <strain evidence="11">ACHKN1017</strain>
    </source>
</reference>
<keyword evidence="2" id="KW-0479">Metal-binding</keyword>
<evidence type="ECO:0000313" key="12">
    <source>
        <dbReference type="Proteomes" id="UP000075881"/>
    </source>
</evidence>
<organism evidence="11 12">
    <name type="scientific">Anopheles christyi</name>
    <dbReference type="NCBI Taxonomy" id="43041"/>
    <lineage>
        <taxon>Eukaryota</taxon>
        <taxon>Metazoa</taxon>
        <taxon>Ecdysozoa</taxon>
        <taxon>Arthropoda</taxon>
        <taxon>Hexapoda</taxon>
        <taxon>Insecta</taxon>
        <taxon>Pterygota</taxon>
        <taxon>Neoptera</taxon>
        <taxon>Endopterygota</taxon>
        <taxon>Diptera</taxon>
        <taxon>Nematocera</taxon>
        <taxon>Culicoidea</taxon>
        <taxon>Culicidae</taxon>
        <taxon>Anophelinae</taxon>
        <taxon>Anopheles</taxon>
    </lineage>
</organism>
<dbReference type="EnsemblMetazoa" id="ACHR009938-RA">
    <property type="protein sequence ID" value="ACHR009938-PA"/>
    <property type="gene ID" value="ACHR009938"/>
</dbReference>
<dbReference type="PROSITE" id="PS51030">
    <property type="entry name" value="NUCLEAR_REC_DBD_2"/>
    <property type="match status" value="1"/>
</dbReference>
<feature type="domain" description="Nuclear receptor" evidence="10">
    <location>
        <begin position="88"/>
        <end position="125"/>
    </location>
</feature>
<dbReference type="Pfam" id="PF00105">
    <property type="entry name" value="zf-C4"/>
    <property type="match status" value="1"/>
</dbReference>
<evidence type="ECO:0000256" key="8">
    <source>
        <dbReference type="ARBA" id="ARBA00023170"/>
    </source>
</evidence>
<evidence type="ECO:0000256" key="7">
    <source>
        <dbReference type="ARBA" id="ARBA00023163"/>
    </source>
</evidence>
<dbReference type="GO" id="GO:0043565">
    <property type="term" value="F:sequence-specific DNA binding"/>
    <property type="evidence" value="ECO:0007669"/>
    <property type="project" value="InterPro"/>
</dbReference>
<dbReference type="SUPFAM" id="SSF57716">
    <property type="entry name" value="Glucocorticoid receptor-like (DNA-binding domain)"/>
    <property type="match status" value="1"/>
</dbReference>
<dbReference type="InterPro" id="IPR013088">
    <property type="entry name" value="Znf_NHR/GATA"/>
</dbReference>
<evidence type="ECO:0000313" key="11">
    <source>
        <dbReference type="EnsemblMetazoa" id="ACHR009938-PA"/>
    </source>
</evidence>
<dbReference type="GO" id="GO:0003700">
    <property type="term" value="F:DNA-binding transcription factor activity"/>
    <property type="evidence" value="ECO:0007669"/>
    <property type="project" value="InterPro"/>
</dbReference>
<keyword evidence="12" id="KW-1185">Reference proteome</keyword>
<evidence type="ECO:0000256" key="5">
    <source>
        <dbReference type="ARBA" id="ARBA00023015"/>
    </source>
</evidence>
<dbReference type="InterPro" id="IPR050274">
    <property type="entry name" value="Nuclear_hormone_rcpt_NR2"/>
</dbReference>
<evidence type="ECO:0000256" key="3">
    <source>
        <dbReference type="ARBA" id="ARBA00022771"/>
    </source>
</evidence>
<dbReference type="PRINTS" id="PR00047">
    <property type="entry name" value="STROIDFINGER"/>
</dbReference>
<dbReference type="Gene3D" id="3.30.50.10">
    <property type="entry name" value="Erythroid Transcription Factor GATA-1, subunit A"/>
    <property type="match status" value="1"/>
</dbReference>
<evidence type="ECO:0000259" key="10">
    <source>
        <dbReference type="PROSITE" id="PS51030"/>
    </source>
</evidence>
<keyword evidence="7" id="KW-0804">Transcription</keyword>
<comment type="subcellular location">
    <subcellularLocation>
        <location evidence="1">Nucleus</location>
    </subcellularLocation>
</comment>
<keyword evidence="3" id="KW-0863">Zinc-finger</keyword>
<evidence type="ECO:0000256" key="2">
    <source>
        <dbReference type="ARBA" id="ARBA00022723"/>
    </source>
</evidence>
<dbReference type="VEuPathDB" id="VectorBase:ACHR009938"/>
<protein>
    <recommendedName>
        <fullName evidence="10">Nuclear receptor domain-containing protein</fullName>
    </recommendedName>
</protein>